<evidence type="ECO:0000256" key="3">
    <source>
        <dbReference type="SAM" id="MobiDB-lite"/>
    </source>
</evidence>
<name>A0A428USA0_9HYPO</name>
<dbReference type="PANTHER" id="PTHR10039:SF16">
    <property type="entry name" value="GPI INOSITOL-DEACYLASE"/>
    <property type="match status" value="1"/>
</dbReference>
<evidence type="ECO:0000259" key="4">
    <source>
        <dbReference type="Pfam" id="PF24883"/>
    </source>
</evidence>
<gene>
    <name evidence="5" type="ORF">CDV31_004027</name>
</gene>
<accession>A0A428USA0</accession>
<proteinExistence type="predicted"/>
<protein>
    <recommendedName>
        <fullName evidence="4">Nephrocystin 3-like N-terminal domain-containing protein</fullName>
    </recommendedName>
</protein>
<sequence>MQRTHQALVMVELIARILKNSQSRKRGSVIYISSFLGRKWVSKAKTILQVLEFCKSLSGLKFPRRRYETTDRKSPLSMDPLSITTAVVASLQVASSILSHCYSVRTEMRKIPGTLIQIIDEVRTLRNLIETVESIVDKKSDRPGISEDMDDPIKPVIATCLAELQAVERRIKPQDVEEVLGSRRKALLQTLAWRLKGDEAKESILSLQRCKASLNLAISSHNSLKIQNVERLSISLNSKMDKSLGWLDGLSRDIGTAQLNEQQKAILDWLSPLKPAHDHVLAQSSHQPGTSEWLQSGEDFQTWLKERNSILWLSGPPGSGKTVMMSHIIESTACHAPVDEAEPVCAFVYCNFRNPDTQDLVKIMGALLSQMCTQTRCFPNELQSSFRTSTEQGWGQSPTIDMISKTIKALSTKRRTYLFIDGMDEVGDTKALAEILTSLSDSLSWLNILVSSRNDVAIQKTLSGIRRVSLENHVPQIDQDIERYVTKRLSCEQNLAWLSSDVHILVSSSLSSKSTGSFQWAACQLDSLSHCRTIRDIKKSLETLPQGLSETYAKLLVQCSPTDVVLVRKIMTWLAFSSVPLTLHQMWEALAIEKGQKLIDDENRLRSPQDILFLGSSLILASLDGYVALSHLSVRDYLVSSEIRNNLATAPFALDPSMSHKEMAQDCLTYLLLSNLSVGPSDTEEGYLSRLEQFPLLQYATKYWFYHARKAAADDELRSLTMNLFAPDARDNFMSWVQVLNADSPRHATPIYYAASLGLDEAVESLLALTWGEEINAPGSRFGGTPIHAAAIRGHVTIIKKLIAAGADPGKADFNKVTPLHSAASRRRMETIRVLLEHGAPREAKDGMDGKTPADWARLSGHEDVAKMIETFSEKAARDKEYEGGSRRGASPPETFSDSIPHTIDVWQPGVCFFPDFYEKRSDLDCSRIVGITVGEESCTFDNDFTSEEQDGGSAQ</sequence>
<dbReference type="InterPro" id="IPR056884">
    <property type="entry name" value="NPHP3-like_N"/>
</dbReference>
<feature type="repeat" description="ANK" evidence="2">
    <location>
        <begin position="782"/>
        <end position="814"/>
    </location>
</feature>
<organism evidence="5 6">
    <name type="scientific">Fusarium ambrosium</name>
    <dbReference type="NCBI Taxonomy" id="131363"/>
    <lineage>
        <taxon>Eukaryota</taxon>
        <taxon>Fungi</taxon>
        <taxon>Dikarya</taxon>
        <taxon>Ascomycota</taxon>
        <taxon>Pezizomycotina</taxon>
        <taxon>Sordariomycetes</taxon>
        <taxon>Hypocreomycetidae</taxon>
        <taxon>Hypocreales</taxon>
        <taxon>Nectriaceae</taxon>
        <taxon>Fusarium</taxon>
        <taxon>Fusarium solani species complex</taxon>
    </lineage>
</organism>
<dbReference type="Proteomes" id="UP000288429">
    <property type="component" value="Unassembled WGS sequence"/>
</dbReference>
<reference evidence="5 6" key="1">
    <citation type="submission" date="2017-06" db="EMBL/GenBank/DDBJ databases">
        <title>Cmopartive genomic analysis of Ambrosia Fusariam Clade fungi.</title>
        <authorList>
            <person name="Stajich J.E."/>
            <person name="Carrillo J."/>
            <person name="Kijimoto T."/>
            <person name="Eskalen A."/>
            <person name="O'Donnell K."/>
            <person name="Kasson M."/>
        </authorList>
    </citation>
    <scope>NUCLEOTIDE SEQUENCE [LARGE SCALE GENOMIC DNA]</scope>
    <source>
        <strain evidence="5 6">NRRL 20438</strain>
    </source>
</reference>
<keyword evidence="6" id="KW-1185">Reference proteome</keyword>
<dbReference type="Gene3D" id="1.25.40.20">
    <property type="entry name" value="Ankyrin repeat-containing domain"/>
    <property type="match status" value="1"/>
</dbReference>
<evidence type="ECO:0000256" key="2">
    <source>
        <dbReference type="PROSITE-ProRule" id="PRU00023"/>
    </source>
</evidence>
<dbReference type="InterPro" id="IPR027417">
    <property type="entry name" value="P-loop_NTPase"/>
</dbReference>
<comment type="caution">
    <text evidence="5">The sequence shown here is derived from an EMBL/GenBank/DDBJ whole genome shotgun (WGS) entry which is preliminary data.</text>
</comment>
<dbReference type="SUPFAM" id="SSF52540">
    <property type="entry name" value="P-loop containing nucleoside triphosphate hydrolases"/>
    <property type="match status" value="1"/>
</dbReference>
<dbReference type="Pfam" id="PF12796">
    <property type="entry name" value="Ank_2"/>
    <property type="match status" value="1"/>
</dbReference>
<dbReference type="PROSITE" id="PS50297">
    <property type="entry name" value="ANK_REP_REGION"/>
    <property type="match status" value="2"/>
</dbReference>
<dbReference type="PANTHER" id="PTHR10039">
    <property type="entry name" value="AMELOGENIN"/>
    <property type="match status" value="1"/>
</dbReference>
<dbReference type="AlphaFoldDB" id="A0A428USA0"/>
<dbReference type="SMART" id="SM00248">
    <property type="entry name" value="ANK"/>
    <property type="match status" value="4"/>
</dbReference>
<feature type="compositionally biased region" description="Basic and acidic residues" evidence="3">
    <location>
        <begin position="876"/>
        <end position="886"/>
    </location>
</feature>
<keyword evidence="1" id="KW-0677">Repeat</keyword>
<keyword evidence="2" id="KW-0040">ANK repeat</keyword>
<dbReference type="InterPro" id="IPR002110">
    <property type="entry name" value="Ankyrin_rpt"/>
</dbReference>
<feature type="region of interest" description="Disordered" evidence="3">
    <location>
        <begin position="876"/>
        <end position="901"/>
    </location>
</feature>
<dbReference type="Pfam" id="PF24883">
    <property type="entry name" value="NPHP3_N"/>
    <property type="match status" value="1"/>
</dbReference>
<feature type="repeat" description="ANK" evidence="2">
    <location>
        <begin position="815"/>
        <end position="847"/>
    </location>
</feature>
<evidence type="ECO:0000313" key="5">
    <source>
        <dbReference type="EMBL" id="RSM17134.1"/>
    </source>
</evidence>
<feature type="domain" description="Nephrocystin 3-like N-terminal" evidence="4">
    <location>
        <begin position="289"/>
        <end position="453"/>
    </location>
</feature>
<dbReference type="PROSITE" id="PS50088">
    <property type="entry name" value="ANK_REPEAT"/>
    <property type="match status" value="2"/>
</dbReference>
<dbReference type="InterPro" id="IPR036770">
    <property type="entry name" value="Ankyrin_rpt-contain_sf"/>
</dbReference>
<dbReference type="EMBL" id="NIZV01000037">
    <property type="protein sequence ID" value="RSM17134.1"/>
    <property type="molecule type" value="Genomic_DNA"/>
</dbReference>
<dbReference type="PRINTS" id="PR01415">
    <property type="entry name" value="ANKYRIN"/>
</dbReference>
<dbReference type="SUPFAM" id="SSF48403">
    <property type="entry name" value="Ankyrin repeat"/>
    <property type="match status" value="1"/>
</dbReference>
<evidence type="ECO:0000313" key="6">
    <source>
        <dbReference type="Proteomes" id="UP000288429"/>
    </source>
</evidence>
<dbReference type="Gene3D" id="3.40.50.300">
    <property type="entry name" value="P-loop containing nucleotide triphosphate hydrolases"/>
    <property type="match status" value="1"/>
</dbReference>
<evidence type="ECO:0000256" key="1">
    <source>
        <dbReference type="ARBA" id="ARBA00022737"/>
    </source>
</evidence>